<gene>
    <name evidence="1" type="ORF">BFG04_03460</name>
</gene>
<accession>A0AAX0LA44</accession>
<dbReference type="AlphaFoldDB" id="A0AAX0LA44"/>
<organism evidence="1 2">
    <name type="scientific">Campylobacter pinnipediorum subsp. pinnipediorum</name>
    <dbReference type="NCBI Taxonomy" id="1660067"/>
    <lineage>
        <taxon>Bacteria</taxon>
        <taxon>Pseudomonadati</taxon>
        <taxon>Campylobacterota</taxon>
        <taxon>Epsilonproteobacteria</taxon>
        <taxon>Campylobacterales</taxon>
        <taxon>Campylobacteraceae</taxon>
        <taxon>Campylobacter</taxon>
    </lineage>
</organism>
<comment type="caution">
    <text evidence="1">The sequence shown here is derived from an EMBL/GenBank/DDBJ whole genome shotgun (WGS) entry which is preliminary data.</text>
</comment>
<protein>
    <submittedName>
        <fullName evidence="1">Uncharacterized protein</fullName>
    </submittedName>
</protein>
<dbReference type="EMBL" id="MCRK01000034">
    <property type="protein sequence ID" value="OPA77987.1"/>
    <property type="molecule type" value="Genomic_DNA"/>
</dbReference>
<name>A0AAX0LA44_9BACT</name>
<evidence type="ECO:0000313" key="1">
    <source>
        <dbReference type="EMBL" id="OPA77987.1"/>
    </source>
</evidence>
<reference evidence="1 2" key="1">
    <citation type="submission" date="2016-08" db="EMBL/GenBank/DDBJ databases">
        <title>Campylobacter species from sea mammals.</title>
        <authorList>
            <person name="Gilbert M.J."/>
            <person name="Byrne B.A."/>
            <person name="Zomer A.L."/>
            <person name="Wagenaar J.A."/>
        </authorList>
    </citation>
    <scope>NUCLEOTIDE SEQUENCE [LARGE SCALE GENOMIC DNA]</scope>
    <source>
        <strain evidence="1 2">1105248</strain>
    </source>
</reference>
<proteinExistence type="predicted"/>
<sequence length="89" mass="10266">MVKEFFLFSSLSQFAIFDVSDRDWYAIFSIESIKALLKVFSYLASTYIMWKLVIKGADWVIDLLGLKGGQDNVMIESLSTRLEQNVFRA</sequence>
<dbReference type="RefSeq" id="WP_069632101.1">
    <property type="nucleotide sequence ID" value="NZ_CP012546.1"/>
</dbReference>
<dbReference type="Proteomes" id="UP000189728">
    <property type="component" value="Unassembled WGS sequence"/>
</dbReference>
<evidence type="ECO:0000313" key="2">
    <source>
        <dbReference type="Proteomes" id="UP000189728"/>
    </source>
</evidence>